<protein>
    <submittedName>
        <fullName evidence="1">Uncharacterized protein</fullName>
    </submittedName>
</protein>
<accession>A0A9Y2JG70</accession>
<evidence type="ECO:0000313" key="1">
    <source>
        <dbReference type="EMBL" id="WIX97867.1"/>
    </source>
</evidence>
<name>A0A9Y2JG70_9PSEU</name>
<sequence>MATVRRGRPTSLGDEAADPWPRVERGQLAAWLLKMWRLYGEDDILTIRQLAAAVRTPPVDNATVSRWENSRATVPTWALHQHERLFDLPPGELVAVMTALGPDHPTTKTIRSNLDRERST</sequence>
<dbReference type="Proteomes" id="UP001239397">
    <property type="component" value="Chromosome"/>
</dbReference>
<dbReference type="KEGG" id="amog:QRX60_27695"/>
<reference evidence="1 2" key="1">
    <citation type="submission" date="2023-06" db="EMBL/GenBank/DDBJ databases">
        <authorList>
            <person name="Oyuntsetseg B."/>
            <person name="Kim S.B."/>
        </authorList>
    </citation>
    <scope>NUCLEOTIDE SEQUENCE [LARGE SCALE GENOMIC DNA]</scope>
    <source>
        <strain evidence="1 2">4-36</strain>
    </source>
</reference>
<keyword evidence="2" id="KW-1185">Reference proteome</keyword>
<dbReference type="EMBL" id="CP127295">
    <property type="protein sequence ID" value="WIX97867.1"/>
    <property type="molecule type" value="Genomic_DNA"/>
</dbReference>
<evidence type="ECO:0000313" key="2">
    <source>
        <dbReference type="Proteomes" id="UP001239397"/>
    </source>
</evidence>
<proteinExistence type="predicted"/>
<organism evidence="1 2">
    <name type="scientific">Amycolatopsis mongoliensis</name>
    <dbReference type="NCBI Taxonomy" id="715475"/>
    <lineage>
        <taxon>Bacteria</taxon>
        <taxon>Bacillati</taxon>
        <taxon>Actinomycetota</taxon>
        <taxon>Actinomycetes</taxon>
        <taxon>Pseudonocardiales</taxon>
        <taxon>Pseudonocardiaceae</taxon>
        <taxon>Amycolatopsis</taxon>
    </lineage>
</organism>
<dbReference type="AlphaFoldDB" id="A0A9Y2JG70"/>
<dbReference type="RefSeq" id="WP_285994358.1">
    <property type="nucleotide sequence ID" value="NZ_CP127295.1"/>
</dbReference>
<gene>
    <name evidence="1" type="ORF">QRX60_27695</name>
</gene>